<evidence type="ECO:0000313" key="1">
    <source>
        <dbReference type="EMBL" id="PON29397.1"/>
    </source>
</evidence>
<comment type="caution">
    <text evidence="1">The sequence shown here is derived from an EMBL/GenBank/DDBJ whole genome shotgun (WGS) entry which is preliminary data.</text>
</comment>
<dbReference type="EMBL" id="JPDN02000004">
    <property type="protein sequence ID" value="PON29397.1"/>
    <property type="molecule type" value="Genomic_DNA"/>
</dbReference>
<evidence type="ECO:0000313" key="2">
    <source>
        <dbReference type="Proteomes" id="UP000054821"/>
    </source>
</evidence>
<dbReference type="AlphaFoldDB" id="A0A2P4ZYM0"/>
<accession>A0A2P4ZYM0</accession>
<protein>
    <submittedName>
        <fullName evidence="1">Uncharacterized protein</fullName>
    </submittedName>
</protein>
<sequence>HHEYQSHSAASWNQARGPLCRKRLLKPLPFATPHRCARSLARSSHEPTETLDHHSVYATVLTTGATMADTGVTLETLNGQKRGWHILTIDCIA</sequence>
<keyword evidence="2" id="KW-1185">Reference proteome</keyword>
<dbReference type="Proteomes" id="UP000054821">
    <property type="component" value="Unassembled WGS sequence"/>
</dbReference>
<dbReference type="RefSeq" id="XP_024406419.1">
    <property type="nucleotide sequence ID" value="XM_024548808.1"/>
</dbReference>
<organism evidence="1 2">
    <name type="scientific">Trichoderma gamsii</name>
    <dbReference type="NCBI Taxonomy" id="398673"/>
    <lineage>
        <taxon>Eukaryota</taxon>
        <taxon>Fungi</taxon>
        <taxon>Dikarya</taxon>
        <taxon>Ascomycota</taxon>
        <taxon>Pezizomycotina</taxon>
        <taxon>Sordariomycetes</taxon>
        <taxon>Hypocreomycetidae</taxon>
        <taxon>Hypocreales</taxon>
        <taxon>Hypocreaceae</taxon>
        <taxon>Trichoderma</taxon>
    </lineage>
</organism>
<feature type="non-terminal residue" evidence="1">
    <location>
        <position position="1"/>
    </location>
</feature>
<name>A0A2P4ZYM0_9HYPO</name>
<reference evidence="1 2" key="1">
    <citation type="journal article" date="2016" name="Genome Announc.">
        <title>Draft Whole-Genome Sequence of Trichoderma gamsii T6085, a Promising Biocontrol Agent of Fusarium Head Blight on Wheat.</title>
        <authorList>
            <person name="Baroncelli R."/>
            <person name="Zapparata A."/>
            <person name="Piaggeschi G."/>
            <person name="Sarrocco S."/>
            <person name="Vannacci G."/>
        </authorList>
    </citation>
    <scope>NUCLEOTIDE SEQUENCE [LARGE SCALE GENOMIC DNA]</scope>
    <source>
        <strain evidence="1 2">T6085</strain>
    </source>
</reference>
<gene>
    <name evidence="1" type="ORF">TGAM01_v201646</name>
</gene>
<dbReference type="GeneID" id="36347338"/>
<proteinExistence type="predicted"/>